<dbReference type="OrthoDB" id="417450at2759"/>
<dbReference type="AlphaFoldDB" id="A0A0U1LRF1"/>
<proteinExistence type="predicted"/>
<evidence type="ECO:0008006" key="6">
    <source>
        <dbReference type="Google" id="ProtNLM"/>
    </source>
</evidence>
<dbReference type="CDD" id="cd17039">
    <property type="entry name" value="Ubl_ubiquitin_like"/>
    <property type="match status" value="1"/>
</dbReference>
<keyword evidence="5" id="KW-1185">Reference proteome</keyword>
<evidence type="ECO:0000313" key="4">
    <source>
        <dbReference type="EMBL" id="CRG85852.1"/>
    </source>
</evidence>
<dbReference type="SUPFAM" id="SSF63491">
    <property type="entry name" value="BAG domain"/>
    <property type="match status" value="1"/>
</dbReference>
<dbReference type="OMA" id="MSWRNPL"/>
<dbReference type="EMBL" id="CVMT01000002">
    <property type="protein sequence ID" value="CRG85852.1"/>
    <property type="molecule type" value="Genomic_DNA"/>
</dbReference>
<dbReference type="InterPro" id="IPR029071">
    <property type="entry name" value="Ubiquitin-like_domsf"/>
</dbReference>
<gene>
    <name evidence="4" type="ORF">PISL3812_02857</name>
</gene>
<feature type="compositionally biased region" description="Basic residues" evidence="1">
    <location>
        <begin position="105"/>
        <end position="115"/>
    </location>
</feature>
<dbReference type="GO" id="GO:0051087">
    <property type="term" value="F:protein-folding chaperone binding"/>
    <property type="evidence" value="ECO:0007669"/>
    <property type="project" value="InterPro"/>
</dbReference>
<dbReference type="Proteomes" id="UP000054383">
    <property type="component" value="Unassembled WGS sequence"/>
</dbReference>
<feature type="region of interest" description="Disordered" evidence="1">
    <location>
        <begin position="216"/>
        <end position="326"/>
    </location>
</feature>
<protein>
    <recommendedName>
        <fullName evidence="6">BAG domain-containing protein</fullName>
    </recommendedName>
</protein>
<accession>A0A0U1LRF1</accession>
<feature type="region of interest" description="Disordered" evidence="1">
    <location>
        <begin position="90"/>
        <end position="121"/>
    </location>
</feature>
<dbReference type="STRING" id="28573.A0A0U1LRF1"/>
<dbReference type="Pfam" id="PF02179">
    <property type="entry name" value="BAG"/>
    <property type="match status" value="1"/>
</dbReference>
<name>A0A0U1LRF1_TALIS</name>
<dbReference type="PROSITE" id="PS50053">
    <property type="entry name" value="UBIQUITIN_2"/>
    <property type="match status" value="1"/>
</dbReference>
<feature type="domain" description="BAG" evidence="3">
    <location>
        <begin position="333"/>
        <end position="412"/>
    </location>
</feature>
<evidence type="ECO:0000256" key="1">
    <source>
        <dbReference type="SAM" id="MobiDB-lite"/>
    </source>
</evidence>
<dbReference type="SUPFAM" id="SSF54236">
    <property type="entry name" value="Ubiquitin-like"/>
    <property type="match status" value="1"/>
</dbReference>
<feature type="domain" description="Ubiquitin-like" evidence="2">
    <location>
        <begin position="164"/>
        <end position="220"/>
    </location>
</feature>
<evidence type="ECO:0000259" key="3">
    <source>
        <dbReference type="PROSITE" id="PS51035"/>
    </source>
</evidence>
<dbReference type="Gene3D" id="3.10.20.90">
    <property type="entry name" value="Phosphatidylinositol 3-kinase Catalytic Subunit, Chain A, domain 1"/>
    <property type="match status" value="1"/>
</dbReference>
<organism evidence="4 5">
    <name type="scientific">Talaromyces islandicus</name>
    <name type="common">Penicillium islandicum</name>
    <dbReference type="NCBI Taxonomy" id="28573"/>
    <lineage>
        <taxon>Eukaryota</taxon>
        <taxon>Fungi</taxon>
        <taxon>Dikarya</taxon>
        <taxon>Ascomycota</taxon>
        <taxon>Pezizomycotina</taxon>
        <taxon>Eurotiomycetes</taxon>
        <taxon>Eurotiomycetidae</taxon>
        <taxon>Eurotiales</taxon>
        <taxon>Trichocomaceae</taxon>
        <taxon>Talaromyces</taxon>
        <taxon>Talaromyces sect. Islandici</taxon>
    </lineage>
</organism>
<dbReference type="Gene3D" id="1.20.58.120">
    <property type="entry name" value="BAG domain"/>
    <property type="match status" value="1"/>
</dbReference>
<feature type="compositionally biased region" description="Basic residues" evidence="1">
    <location>
        <begin position="252"/>
        <end position="268"/>
    </location>
</feature>
<evidence type="ECO:0000259" key="2">
    <source>
        <dbReference type="PROSITE" id="PS50053"/>
    </source>
</evidence>
<dbReference type="InterPro" id="IPR003103">
    <property type="entry name" value="BAG_domain"/>
</dbReference>
<sequence>MTLRSFSLPPVSLSSLTEAPVVSYSQELVRRLSSLPILSNNNTNDKIDLSTASLAALLLSLVAVVVTMSWRDQFAFWRRNNPQVRDSDFSYLTGADDDGNDNSHRSHHHHHHHHPQAQYIERRPRAQANNNSDEDTPDILLLKHRGVTYPLHFPAYAIDDGDLTVGDIRRRAAEKTAATDLQRIKILYKGKLLRDDDVACKDEGLKQQSEIMCIVSDVRPGESTSDLSESGGEKSDAALSTSGQGQQQQRPSKNKRANDKKKQKKKKKRDEAAAAATATASSDLSSSVADNGGLAPPSFDQHRPTSSSGRSTTSSAAPSPAPSLQNIRTGNAQVDALLHYLRGELAPMCEAYITDTPTDAKAREYEHKRLSETILAQVILKADGIDSEEARTARRALIKEAQSWLTRIDEVDRNGS</sequence>
<dbReference type="InterPro" id="IPR036533">
    <property type="entry name" value="BAG_dom_sf"/>
</dbReference>
<feature type="compositionally biased region" description="Low complexity" evidence="1">
    <location>
        <begin position="304"/>
        <end position="318"/>
    </location>
</feature>
<feature type="compositionally biased region" description="Polar residues" evidence="1">
    <location>
        <begin position="238"/>
        <end position="251"/>
    </location>
</feature>
<reference evidence="4 5" key="1">
    <citation type="submission" date="2015-04" db="EMBL/GenBank/DDBJ databases">
        <authorList>
            <person name="Syromyatnikov M.Y."/>
            <person name="Popov V.N."/>
        </authorList>
    </citation>
    <scope>NUCLEOTIDE SEQUENCE [LARGE SCALE GENOMIC DNA]</scope>
    <source>
        <strain evidence="4">WF-38-12</strain>
    </source>
</reference>
<dbReference type="InterPro" id="IPR000626">
    <property type="entry name" value="Ubiquitin-like_dom"/>
</dbReference>
<dbReference type="SMART" id="SM00264">
    <property type="entry name" value="BAG"/>
    <property type="match status" value="1"/>
</dbReference>
<evidence type="ECO:0000313" key="5">
    <source>
        <dbReference type="Proteomes" id="UP000054383"/>
    </source>
</evidence>
<dbReference type="PROSITE" id="PS51035">
    <property type="entry name" value="BAG"/>
    <property type="match status" value="1"/>
</dbReference>